<reference evidence="2 3" key="1">
    <citation type="submission" date="2014-04" db="EMBL/GenBank/DDBJ databases">
        <authorList>
            <consortium name="DOE Joint Genome Institute"/>
            <person name="Kuo A."/>
            <person name="Kohler A."/>
            <person name="Costa M.D."/>
            <person name="Nagy L.G."/>
            <person name="Floudas D."/>
            <person name="Copeland A."/>
            <person name="Barry K.W."/>
            <person name="Cichocki N."/>
            <person name="Veneault-Fourrey C."/>
            <person name="LaButti K."/>
            <person name="Lindquist E.A."/>
            <person name="Lipzen A."/>
            <person name="Lundell T."/>
            <person name="Morin E."/>
            <person name="Murat C."/>
            <person name="Sun H."/>
            <person name="Tunlid A."/>
            <person name="Henrissat B."/>
            <person name="Grigoriev I.V."/>
            <person name="Hibbett D.S."/>
            <person name="Martin F."/>
            <person name="Nordberg H.P."/>
            <person name="Cantor M.N."/>
            <person name="Hua S.X."/>
        </authorList>
    </citation>
    <scope>NUCLEOTIDE SEQUENCE [LARGE SCALE GENOMIC DNA]</scope>
    <source>
        <strain evidence="2 3">441</strain>
    </source>
</reference>
<dbReference type="AlphaFoldDB" id="A0A0C9ZTY5"/>
<evidence type="ECO:0000313" key="3">
    <source>
        <dbReference type="Proteomes" id="UP000054018"/>
    </source>
</evidence>
<organism evidence="2 3">
    <name type="scientific">Pisolithus microcarpus 441</name>
    <dbReference type="NCBI Taxonomy" id="765257"/>
    <lineage>
        <taxon>Eukaryota</taxon>
        <taxon>Fungi</taxon>
        <taxon>Dikarya</taxon>
        <taxon>Basidiomycota</taxon>
        <taxon>Agaricomycotina</taxon>
        <taxon>Agaricomycetes</taxon>
        <taxon>Agaricomycetidae</taxon>
        <taxon>Boletales</taxon>
        <taxon>Sclerodermatineae</taxon>
        <taxon>Pisolithaceae</taxon>
        <taxon>Pisolithus</taxon>
    </lineage>
</organism>
<dbReference type="Proteomes" id="UP000054018">
    <property type="component" value="Unassembled WGS sequence"/>
</dbReference>
<sequence length="267" mass="28980">MAKKQQKLQAAHAQANHWQSRAQDADPPFANTPSADSVSSNLESGLEIDATGYEGGGSVQAGEWDTESEILEPSEVDGDSLYCQIGHSSIVVLMWNIFMQKDPLPAEEVIHMDGHGEAATDSESMHSLSNADIRLTVGIGYLSDLSADDSSESKSETGPNTTVATTSCQPPEHQPLNKQKLDAPSCIQQEWRKAEQAKSWMDGLLTIEKLLKLKMTHFVGGPSGLQAKWTCAITSYLALVVHKNHCWTVASQLAAESHGPYFKSMGR</sequence>
<name>A0A0C9ZTY5_9AGAM</name>
<gene>
    <name evidence="2" type="ORF">PISMIDRAFT_23531</name>
</gene>
<proteinExistence type="predicted"/>
<dbReference type="EMBL" id="KN833730">
    <property type="protein sequence ID" value="KIK23133.1"/>
    <property type="molecule type" value="Genomic_DNA"/>
</dbReference>
<accession>A0A0C9ZTY5</accession>
<dbReference type="HOGENOM" id="CLU_1042498_0_0_1"/>
<keyword evidence="3" id="KW-1185">Reference proteome</keyword>
<feature type="region of interest" description="Disordered" evidence="1">
    <location>
        <begin position="148"/>
        <end position="180"/>
    </location>
</feature>
<reference evidence="3" key="2">
    <citation type="submission" date="2015-01" db="EMBL/GenBank/DDBJ databases">
        <title>Evolutionary Origins and Diversification of the Mycorrhizal Mutualists.</title>
        <authorList>
            <consortium name="DOE Joint Genome Institute"/>
            <consortium name="Mycorrhizal Genomics Consortium"/>
            <person name="Kohler A."/>
            <person name="Kuo A."/>
            <person name="Nagy L.G."/>
            <person name="Floudas D."/>
            <person name="Copeland A."/>
            <person name="Barry K.W."/>
            <person name="Cichocki N."/>
            <person name="Veneault-Fourrey C."/>
            <person name="LaButti K."/>
            <person name="Lindquist E.A."/>
            <person name="Lipzen A."/>
            <person name="Lundell T."/>
            <person name="Morin E."/>
            <person name="Murat C."/>
            <person name="Riley R."/>
            <person name="Ohm R."/>
            <person name="Sun H."/>
            <person name="Tunlid A."/>
            <person name="Henrissat B."/>
            <person name="Grigoriev I.V."/>
            <person name="Hibbett D.S."/>
            <person name="Martin F."/>
        </authorList>
    </citation>
    <scope>NUCLEOTIDE SEQUENCE [LARGE SCALE GENOMIC DNA]</scope>
    <source>
        <strain evidence="3">441</strain>
    </source>
</reference>
<feature type="region of interest" description="Disordered" evidence="1">
    <location>
        <begin position="1"/>
        <end position="65"/>
    </location>
</feature>
<evidence type="ECO:0000313" key="2">
    <source>
        <dbReference type="EMBL" id="KIK23133.1"/>
    </source>
</evidence>
<protein>
    <submittedName>
        <fullName evidence="2">Uncharacterized protein</fullName>
    </submittedName>
</protein>
<feature type="compositionally biased region" description="Polar residues" evidence="1">
    <location>
        <begin position="157"/>
        <end position="169"/>
    </location>
</feature>
<feature type="compositionally biased region" description="Polar residues" evidence="1">
    <location>
        <begin position="31"/>
        <end position="43"/>
    </location>
</feature>
<evidence type="ECO:0000256" key="1">
    <source>
        <dbReference type="SAM" id="MobiDB-lite"/>
    </source>
</evidence>